<protein>
    <submittedName>
        <fullName evidence="3">Uncharacterized protein</fullName>
    </submittedName>
</protein>
<name>A0A165UN12_9HYPH</name>
<evidence type="ECO:0000256" key="1">
    <source>
        <dbReference type="SAM" id="Coils"/>
    </source>
</evidence>
<evidence type="ECO:0000256" key="2">
    <source>
        <dbReference type="SAM" id="MobiDB-lite"/>
    </source>
</evidence>
<dbReference type="EMBL" id="LMCB01000098">
    <property type="protein sequence ID" value="KZL12586.1"/>
    <property type="molecule type" value="Genomic_DNA"/>
</dbReference>
<feature type="coiled-coil region" evidence="1">
    <location>
        <begin position="215"/>
        <end position="242"/>
    </location>
</feature>
<feature type="compositionally biased region" description="Basic and acidic residues" evidence="2">
    <location>
        <begin position="154"/>
        <end position="171"/>
    </location>
</feature>
<dbReference type="OrthoDB" id="3674881at2"/>
<evidence type="ECO:0000313" key="4">
    <source>
        <dbReference type="Proteomes" id="UP000076577"/>
    </source>
</evidence>
<organism evidence="3 4">
    <name type="scientific">Pseudovibrio axinellae</name>
    <dbReference type="NCBI Taxonomy" id="989403"/>
    <lineage>
        <taxon>Bacteria</taxon>
        <taxon>Pseudomonadati</taxon>
        <taxon>Pseudomonadota</taxon>
        <taxon>Alphaproteobacteria</taxon>
        <taxon>Hyphomicrobiales</taxon>
        <taxon>Stappiaceae</taxon>
        <taxon>Pseudovibrio</taxon>
    </lineage>
</organism>
<gene>
    <name evidence="3" type="ORF">PsAD2_03892</name>
</gene>
<accession>A0A165UN12</accession>
<proteinExistence type="predicted"/>
<keyword evidence="1" id="KW-0175">Coiled coil</keyword>
<evidence type="ECO:0000313" key="3">
    <source>
        <dbReference type="EMBL" id="KZL12586.1"/>
    </source>
</evidence>
<sequence>MDPKELQQLKASIQKARRQPVNFAYSPNKNPKEDDALLLHPRKKPKMLLLAVKKVTKNPKSMCGEVSIKSKDMTLQCIGKPPTQGLIKMMRKFLISQKLTFKIHVLDEDGETIHSDHHETEEHESEDIILNASTQEDDELTSAGATDTFEEEELQTRSTEDITEAQEEKTTAQETSDAAAKKDNQDQALREKLTAILSATAKRVGKALGDDEALDSSLKQKLEELKNSVNKLDEKATQAGVKDILELLAHHPGARKVDQKEVAVAVKELQLQRKNVETNLGSLLSSLKSHPDPRMRLIAAKGPSQALMGDASVLKGHLDVVMGDLKAWGGAPANKRDAVAKKLSSSIATLNTHMNSDNLISLLEKNPLGVSVSIKKPIADALKGLEEKIAT</sequence>
<dbReference type="Proteomes" id="UP000076577">
    <property type="component" value="Unassembled WGS sequence"/>
</dbReference>
<comment type="caution">
    <text evidence="3">The sequence shown here is derived from an EMBL/GenBank/DDBJ whole genome shotgun (WGS) entry which is preliminary data.</text>
</comment>
<keyword evidence="4" id="KW-1185">Reference proteome</keyword>
<dbReference type="PATRIC" id="fig|989403.3.peg.4238"/>
<dbReference type="AlphaFoldDB" id="A0A165UN12"/>
<dbReference type="STRING" id="989403.SAMN05421798_10188"/>
<feature type="region of interest" description="Disordered" evidence="2">
    <location>
        <begin position="134"/>
        <end position="186"/>
    </location>
</feature>
<reference evidence="3 4" key="1">
    <citation type="journal article" date="2016" name="Front. Microbiol.">
        <title>Comparative Genomic Analysis Reveals a Diverse Repertoire of Genes Involved in Prokaryote-Eukaryote Interactions within the Pseudovibrio Genus.</title>
        <authorList>
            <person name="Romano S."/>
            <person name="Fernandez-Guerra A."/>
            <person name="Reen F.J."/>
            <person name="Glockner F.O."/>
            <person name="Crowley S.P."/>
            <person name="O'Sullivan O."/>
            <person name="Cotter P.D."/>
            <person name="Adams C."/>
            <person name="Dobson A.D."/>
            <person name="O'Gara F."/>
        </authorList>
    </citation>
    <scope>NUCLEOTIDE SEQUENCE [LARGE SCALE GENOMIC DNA]</scope>
    <source>
        <strain evidence="3 4">Ad2</strain>
    </source>
</reference>